<proteinExistence type="inferred from homology"/>
<dbReference type="GO" id="GO:0071555">
    <property type="term" value="P:cell wall organization"/>
    <property type="evidence" value="ECO:0007669"/>
    <property type="project" value="UniProtKB-UniRule"/>
</dbReference>
<evidence type="ECO:0000256" key="4">
    <source>
        <dbReference type="ARBA" id="ARBA00022960"/>
    </source>
</evidence>
<keyword evidence="11" id="KW-1185">Reference proteome</keyword>
<dbReference type="CDD" id="cd16913">
    <property type="entry name" value="YkuD_like"/>
    <property type="match status" value="1"/>
</dbReference>
<dbReference type="InterPro" id="IPR052905">
    <property type="entry name" value="LD-transpeptidase_YkuD-like"/>
</dbReference>
<evidence type="ECO:0000256" key="6">
    <source>
        <dbReference type="ARBA" id="ARBA00023316"/>
    </source>
</evidence>
<feature type="active site" description="Nucleophile" evidence="7">
    <location>
        <position position="464"/>
    </location>
</feature>
<dbReference type="InterPro" id="IPR005490">
    <property type="entry name" value="LD_TPept_cat_dom"/>
</dbReference>
<evidence type="ECO:0000256" key="8">
    <source>
        <dbReference type="SAM" id="SignalP"/>
    </source>
</evidence>
<evidence type="ECO:0000256" key="2">
    <source>
        <dbReference type="ARBA" id="ARBA00005992"/>
    </source>
</evidence>
<gene>
    <name evidence="10" type="ORF">LPB144_07145</name>
</gene>
<keyword evidence="4 7" id="KW-0133">Cell shape</keyword>
<dbReference type="PANTHER" id="PTHR41533:SF2">
    <property type="entry name" value="BLR7131 PROTEIN"/>
    <property type="match status" value="1"/>
</dbReference>
<dbReference type="InterPro" id="IPR036366">
    <property type="entry name" value="PGBDSf"/>
</dbReference>
<evidence type="ECO:0000256" key="7">
    <source>
        <dbReference type="PROSITE-ProRule" id="PRU01373"/>
    </source>
</evidence>
<accession>A0A1L3J4Z4</accession>
<dbReference type="GO" id="GO:0004180">
    <property type="term" value="F:carboxypeptidase activity"/>
    <property type="evidence" value="ECO:0007669"/>
    <property type="project" value="UniProtKB-ARBA"/>
</dbReference>
<evidence type="ECO:0000313" key="11">
    <source>
        <dbReference type="Proteomes" id="UP000182510"/>
    </source>
</evidence>
<evidence type="ECO:0000259" key="9">
    <source>
        <dbReference type="PROSITE" id="PS52029"/>
    </source>
</evidence>
<dbReference type="AlphaFoldDB" id="A0A1L3J4Z4"/>
<name>A0A1L3J4Z4_9FLAO</name>
<comment type="pathway">
    <text evidence="1 7">Cell wall biogenesis; peptidoglycan biosynthesis.</text>
</comment>
<dbReference type="OrthoDB" id="9778545at2"/>
<dbReference type="PROSITE" id="PS52029">
    <property type="entry name" value="LD_TPASE"/>
    <property type="match status" value="1"/>
</dbReference>
<evidence type="ECO:0000256" key="5">
    <source>
        <dbReference type="ARBA" id="ARBA00022984"/>
    </source>
</evidence>
<evidence type="ECO:0000313" key="10">
    <source>
        <dbReference type="EMBL" id="APG60196.1"/>
    </source>
</evidence>
<dbReference type="Pfam" id="PF01471">
    <property type="entry name" value="PG_binding_1"/>
    <property type="match status" value="1"/>
</dbReference>
<organism evidence="10 11">
    <name type="scientific">Christiangramia salexigens</name>
    <dbReference type="NCBI Taxonomy" id="1913577"/>
    <lineage>
        <taxon>Bacteria</taxon>
        <taxon>Pseudomonadati</taxon>
        <taxon>Bacteroidota</taxon>
        <taxon>Flavobacteriia</taxon>
        <taxon>Flavobacteriales</taxon>
        <taxon>Flavobacteriaceae</taxon>
        <taxon>Christiangramia</taxon>
    </lineage>
</organism>
<dbReference type="PANTHER" id="PTHR41533">
    <property type="entry name" value="L,D-TRANSPEPTIDASE HI_1667-RELATED"/>
    <property type="match status" value="1"/>
</dbReference>
<dbReference type="Pfam" id="PF03734">
    <property type="entry name" value="YkuD"/>
    <property type="match status" value="1"/>
</dbReference>
<dbReference type="Proteomes" id="UP000182510">
    <property type="component" value="Chromosome"/>
</dbReference>
<dbReference type="UniPathway" id="UPA00219"/>
<dbReference type="RefSeq" id="WP_072552843.1">
    <property type="nucleotide sequence ID" value="NZ_CP018153.1"/>
</dbReference>
<dbReference type="SUPFAM" id="SSF47090">
    <property type="entry name" value="PGBD-like"/>
    <property type="match status" value="1"/>
</dbReference>
<feature type="signal peptide" evidence="8">
    <location>
        <begin position="1"/>
        <end position="18"/>
    </location>
</feature>
<sequence>MRKTGSYLLLIYVFLVFACQDNKSTTSDESQNEQSEEITLLTTDSRLKNSLESVDIDSPKLKNPEAVAKYYEKNDHQPIWRSEKLRNELFSYIQNIEFEGLFFEDYHGEYLKKILPTLSENSNSENTILELVLTDSFLQLAKDLGTGKLNPTEIYSIWGTPLNEVKAVELLERAILKEDISSVLDSVKPHHIVYNGLKKSLAEFKRSGIEDDSITKIPTGKLVRPGETEYRIGLVAKRLNELGYYDLEGKPIQNSYGQALQEAVRNFQHDHGLQTDALIGNSTVTNLNMNRSDRYHQLLVNLERWRWYPRDLGDHYIIINVPDYRLSLIKGKDTLRSHKTMVGTEARKTPVFSDEIAYIVYNPTWTIPPTIKKNDVIPGASKDLSYLSKRNLKIYDSKGNTVDPASVNWSSPAARNYTYRQQAGPSNPLGTVKIIYPNEYMIYLHDTPSKELFKKNARAQSSGCVRVQDALDLAKYLLSDQEKYDEKRINDIIVSGRTTEIPVKQKVRVHHFYWTAFMQNDTTKFIDDIYKLDQKLWNQLKPAN</sequence>
<dbReference type="KEGG" id="grl:LPB144_07145"/>
<dbReference type="InterPro" id="IPR036365">
    <property type="entry name" value="PGBD-like_sf"/>
</dbReference>
<keyword evidence="3" id="KW-0808">Transferase</keyword>
<keyword evidence="6 7" id="KW-0961">Cell wall biogenesis/degradation</keyword>
<comment type="similarity">
    <text evidence="2">Belongs to the YkuD family.</text>
</comment>
<dbReference type="InterPro" id="IPR002477">
    <property type="entry name" value="Peptidoglycan-bd-like"/>
</dbReference>
<keyword evidence="5 7" id="KW-0573">Peptidoglycan synthesis</keyword>
<dbReference type="GO" id="GO:0008360">
    <property type="term" value="P:regulation of cell shape"/>
    <property type="evidence" value="ECO:0007669"/>
    <property type="project" value="UniProtKB-UniRule"/>
</dbReference>
<feature type="chain" id="PRO_5012837626" description="L,D-TPase catalytic domain-containing protein" evidence="8">
    <location>
        <begin position="19"/>
        <end position="544"/>
    </location>
</feature>
<dbReference type="GO" id="GO:0016740">
    <property type="term" value="F:transferase activity"/>
    <property type="evidence" value="ECO:0007669"/>
    <property type="project" value="UniProtKB-KW"/>
</dbReference>
<feature type="domain" description="L,D-TPase catalytic" evidence="9">
    <location>
        <begin position="315"/>
        <end position="495"/>
    </location>
</feature>
<dbReference type="STRING" id="1913577.LPB144_07145"/>
<evidence type="ECO:0000256" key="3">
    <source>
        <dbReference type="ARBA" id="ARBA00022679"/>
    </source>
</evidence>
<dbReference type="EMBL" id="CP018153">
    <property type="protein sequence ID" value="APG60196.1"/>
    <property type="molecule type" value="Genomic_DNA"/>
</dbReference>
<keyword evidence="8" id="KW-0732">Signal</keyword>
<dbReference type="PROSITE" id="PS51257">
    <property type="entry name" value="PROKAR_LIPOPROTEIN"/>
    <property type="match status" value="1"/>
</dbReference>
<dbReference type="InterPro" id="IPR038063">
    <property type="entry name" value="Transpep_catalytic_dom"/>
</dbReference>
<dbReference type="SUPFAM" id="SSF141523">
    <property type="entry name" value="L,D-transpeptidase catalytic domain-like"/>
    <property type="match status" value="1"/>
</dbReference>
<reference evidence="10 11" key="1">
    <citation type="submission" date="2016-11" db="EMBL/GenBank/DDBJ databases">
        <title>Gramella sp. LPB0144 isolated from marine environment.</title>
        <authorList>
            <person name="Kim E."/>
            <person name="Yi H."/>
        </authorList>
    </citation>
    <scope>NUCLEOTIDE SEQUENCE [LARGE SCALE GENOMIC DNA]</scope>
    <source>
        <strain evidence="10 11">LPB0144</strain>
    </source>
</reference>
<dbReference type="GO" id="GO:0009252">
    <property type="term" value="P:peptidoglycan biosynthetic process"/>
    <property type="evidence" value="ECO:0007669"/>
    <property type="project" value="UniProtKB-UniPathway"/>
</dbReference>
<dbReference type="Gene3D" id="2.40.440.10">
    <property type="entry name" value="L,D-transpeptidase catalytic domain-like"/>
    <property type="match status" value="1"/>
</dbReference>
<dbReference type="Gene3D" id="1.10.101.10">
    <property type="entry name" value="PGBD-like superfamily/PGBD"/>
    <property type="match status" value="1"/>
</dbReference>
<dbReference type="InterPro" id="IPR045380">
    <property type="entry name" value="LD_TPept_scaffold_dom"/>
</dbReference>
<evidence type="ECO:0000256" key="1">
    <source>
        <dbReference type="ARBA" id="ARBA00004752"/>
    </source>
</evidence>
<protein>
    <recommendedName>
        <fullName evidence="9">L,D-TPase catalytic domain-containing protein</fullName>
    </recommendedName>
</protein>
<dbReference type="Pfam" id="PF20142">
    <property type="entry name" value="Scaffold"/>
    <property type="match status" value="1"/>
</dbReference>
<feature type="active site" description="Proton donor/acceptor" evidence="7">
    <location>
        <position position="445"/>
    </location>
</feature>